<evidence type="ECO:0000256" key="7">
    <source>
        <dbReference type="ARBA" id="ARBA00023191"/>
    </source>
</evidence>
<evidence type="ECO:0000256" key="1">
    <source>
        <dbReference type="ARBA" id="ARBA00003937"/>
    </source>
</evidence>
<dbReference type="UniPathway" id="UPA00017"/>
<dbReference type="STRING" id="279113.CPter91_3588"/>
<comment type="similarity">
    <text evidence="3">Belongs to the P-Pant transferase superfamily. EntD family.</text>
</comment>
<dbReference type="EMBL" id="CP013234">
    <property type="protein sequence ID" value="AMP05909.1"/>
    <property type="molecule type" value="Genomic_DNA"/>
</dbReference>
<feature type="binding site" evidence="12">
    <location>
        <position position="55"/>
    </location>
    <ligand>
        <name>CoA</name>
        <dbReference type="ChEBI" id="CHEBI:57287"/>
    </ligand>
</feature>
<gene>
    <name evidence="16" type="ORF">CPter91_3588</name>
</gene>
<evidence type="ECO:0000256" key="6">
    <source>
        <dbReference type="ARBA" id="ARBA00022679"/>
    </source>
</evidence>
<feature type="binding site" evidence="13">
    <location>
        <position position="124"/>
    </location>
    <ligand>
        <name>Mg(2+)</name>
        <dbReference type="ChEBI" id="CHEBI:18420"/>
    </ligand>
</feature>
<dbReference type="SUPFAM" id="SSF56214">
    <property type="entry name" value="4'-phosphopantetheinyl transferase"/>
    <property type="match status" value="1"/>
</dbReference>
<comment type="subunit">
    <text evidence="4">EntB, EntD, EntE, and EntF form a multienzyme complex called enterobactin synthase.</text>
</comment>
<dbReference type="InterPro" id="IPR008278">
    <property type="entry name" value="4-PPantetheinyl_Trfase_dom"/>
</dbReference>
<sequence>MPFSADLVTASLLPQLPDSVSQAGLRYVVDAAQLAGLKAAGIVLPASLANAVLKRQVEFAAGRLCARQALHQQGYGGSETLAIGEHRAPLWPQGFIGSISHGDGQAIAVAAASGEWRALGIDIESLLSREAAQPLVAHLMSTAEEGIGDTAGLPLERWLGLVFSAKESLFKALYPFVGRYFDFLDVEVCELDQVQGSLMLRLLSSLSPQCVKGSEYCIRYRYSNNNIATLCLF</sequence>
<feature type="domain" description="4'-phosphopantetheinyl transferase" evidence="14">
    <location>
        <begin position="119"/>
        <end position="199"/>
    </location>
</feature>
<evidence type="ECO:0000256" key="5">
    <source>
        <dbReference type="ARBA" id="ARBA00019087"/>
    </source>
</evidence>
<dbReference type="OrthoDB" id="8210607at2"/>
<feature type="binding site" evidence="12">
    <location>
        <begin position="100"/>
        <end position="101"/>
    </location>
    <ligand>
        <name>CoA</name>
        <dbReference type="ChEBI" id="CHEBI:57287"/>
    </ligand>
</feature>
<evidence type="ECO:0000256" key="9">
    <source>
        <dbReference type="ARBA" id="ARBA00031996"/>
    </source>
</evidence>
<evidence type="ECO:0000256" key="12">
    <source>
        <dbReference type="PIRSR" id="PIRSR603542-1"/>
    </source>
</evidence>
<evidence type="ECO:0000256" key="11">
    <source>
        <dbReference type="ARBA" id="ARBA00049191"/>
    </source>
</evidence>
<dbReference type="PRINTS" id="PR01399">
    <property type="entry name" value="ENTSNTHTASED"/>
</dbReference>
<evidence type="ECO:0000313" key="16">
    <source>
        <dbReference type="EMBL" id="AMP05909.1"/>
    </source>
</evidence>
<dbReference type="InterPro" id="IPR003542">
    <property type="entry name" value="Enbac_synth_compD-like"/>
</dbReference>
<evidence type="ECO:0000313" key="17">
    <source>
        <dbReference type="Proteomes" id="UP000074561"/>
    </source>
</evidence>
<dbReference type="PANTHER" id="PTHR38096:SF1">
    <property type="entry name" value="ENTEROBACTIN SYNTHASE COMPONENT D"/>
    <property type="match status" value="1"/>
</dbReference>
<proteinExistence type="inferred from homology"/>
<reference evidence="16 17" key="1">
    <citation type="submission" date="2015-11" db="EMBL/GenBank/DDBJ databases">
        <title>Exploring the genomic traits of fungus-feeding bacterial genus Collimonas.</title>
        <authorList>
            <person name="Song C."/>
            <person name="Schmidt R."/>
            <person name="de Jager V."/>
            <person name="Krzyzanowska D."/>
            <person name="Jongedijk E."/>
            <person name="Cankar K."/>
            <person name="Beekwilder J."/>
            <person name="van Veen A."/>
            <person name="de Boer W."/>
            <person name="van Veen J.A."/>
            <person name="Garbeva P."/>
        </authorList>
    </citation>
    <scope>NUCLEOTIDE SEQUENCE [LARGE SCALE GENOMIC DNA]</scope>
    <source>
        <strain evidence="16 17">Ter91</strain>
    </source>
</reference>
<dbReference type="PANTHER" id="PTHR38096">
    <property type="entry name" value="ENTEROBACTIN SYNTHASE COMPONENT D"/>
    <property type="match status" value="1"/>
</dbReference>
<keyword evidence="13" id="KW-0479">Metal-binding</keyword>
<comment type="cofactor">
    <cofactor evidence="13">
        <name>Mg(2+)</name>
        <dbReference type="ChEBI" id="CHEBI:18420"/>
    </cofactor>
</comment>
<comment type="catalytic activity">
    <reaction evidence="11">
        <text>apo-[peptidyl-carrier protein] + CoA = holo-[peptidyl-carrier protein] + adenosine 3',5'-bisphosphate + H(+)</text>
        <dbReference type="Rhea" id="RHEA:46228"/>
        <dbReference type="Rhea" id="RHEA-COMP:11479"/>
        <dbReference type="Rhea" id="RHEA-COMP:11480"/>
        <dbReference type="ChEBI" id="CHEBI:15378"/>
        <dbReference type="ChEBI" id="CHEBI:29999"/>
        <dbReference type="ChEBI" id="CHEBI:57287"/>
        <dbReference type="ChEBI" id="CHEBI:58343"/>
        <dbReference type="ChEBI" id="CHEBI:64479"/>
    </reaction>
</comment>
<dbReference type="GO" id="GO:0009366">
    <property type="term" value="C:enterobactin synthetase complex"/>
    <property type="evidence" value="ECO:0007669"/>
    <property type="project" value="InterPro"/>
</dbReference>
<comment type="function">
    <text evidence="1">Involved in the biosynthesis of the siderophore enterobactin (enterochelin), which is a macrocyclic trimeric lactone of N-(2,3-dihydroxybenzoyl)-serine. The serine trilactone serves as a scaffolding for the three catechol functionalities that provide hexadentate coordination for the tightly ligated iron(2+) atoms. Plays an essential role in the assembly of the enterobactin by catalyzing the transfer of the 4'-phosphopantetheine (Ppant) moiety from coenzyme A to the apo-domains of both EntB (ArCP domain) and EntF (PCP domain) to yield their holo-forms which make them competent for the activation of 2,3-dihydroxybenzoate (DHB) and L-serine, respectively.</text>
</comment>
<dbReference type="GO" id="GO:0008897">
    <property type="term" value="F:holo-[acyl-carrier-protein] synthase activity"/>
    <property type="evidence" value="ECO:0007669"/>
    <property type="project" value="InterPro"/>
</dbReference>
<comment type="catalytic activity">
    <reaction evidence="10">
        <text>apo-[aryl-carrier protein] + CoA = holo-[aryl-carrier protein] + adenosine 3',5'-bisphosphate + H(+)</text>
        <dbReference type="Rhea" id="RHEA:48404"/>
        <dbReference type="Rhea" id="RHEA-COMP:15903"/>
        <dbReference type="Rhea" id="RHEA-COMP:17557"/>
        <dbReference type="ChEBI" id="CHEBI:15378"/>
        <dbReference type="ChEBI" id="CHEBI:29999"/>
        <dbReference type="ChEBI" id="CHEBI:57287"/>
        <dbReference type="ChEBI" id="CHEBI:58343"/>
        <dbReference type="ChEBI" id="CHEBI:64479"/>
    </reaction>
</comment>
<evidence type="ECO:0000256" key="8">
    <source>
        <dbReference type="ARBA" id="ARBA00029894"/>
    </source>
</evidence>
<dbReference type="KEGG" id="cpra:CPter91_3588"/>
<keyword evidence="13" id="KW-0460">Magnesium</keyword>
<name>A0A127Q771_9BURK</name>
<dbReference type="GO" id="GO:0009239">
    <property type="term" value="P:enterobactin biosynthetic process"/>
    <property type="evidence" value="ECO:0007669"/>
    <property type="project" value="UniProtKB-UniPathway"/>
</dbReference>
<evidence type="ECO:0000256" key="4">
    <source>
        <dbReference type="ARBA" id="ARBA00011503"/>
    </source>
</evidence>
<dbReference type="GO" id="GO:0005886">
    <property type="term" value="C:plasma membrane"/>
    <property type="evidence" value="ECO:0007669"/>
    <property type="project" value="TreeGrafter"/>
</dbReference>
<organism evidence="16 17">
    <name type="scientific">Collimonas pratensis</name>
    <dbReference type="NCBI Taxonomy" id="279113"/>
    <lineage>
        <taxon>Bacteria</taxon>
        <taxon>Pseudomonadati</taxon>
        <taxon>Pseudomonadota</taxon>
        <taxon>Betaproteobacteria</taxon>
        <taxon>Burkholderiales</taxon>
        <taxon>Oxalobacteraceae</taxon>
        <taxon>Collimonas</taxon>
    </lineage>
</organism>
<feature type="binding site" evidence="13">
    <location>
        <position position="123"/>
    </location>
    <ligand>
        <name>Mg(2+)</name>
        <dbReference type="ChEBI" id="CHEBI:18420"/>
    </ligand>
</feature>
<dbReference type="Pfam" id="PF01648">
    <property type="entry name" value="ACPS"/>
    <property type="match status" value="1"/>
</dbReference>
<evidence type="ECO:0000259" key="14">
    <source>
        <dbReference type="Pfam" id="PF01648"/>
    </source>
</evidence>
<dbReference type="Pfam" id="PF17837">
    <property type="entry name" value="4PPT_N"/>
    <property type="match status" value="1"/>
</dbReference>
<evidence type="ECO:0000256" key="10">
    <source>
        <dbReference type="ARBA" id="ARBA00049176"/>
    </source>
</evidence>
<dbReference type="RefSeq" id="WP_061942115.1">
    <property type="nucleotide sequence ID" value="NZ_CP013234.1"/>
</dbReference>
<protein>
    <recommendedName>
        <fullName evidence="5">Enterobactin synthase component D</fullName>
    </recommendedName>
    <alternativeName>
        <fullName evidence="8">4'-phosphopantetheinyl transferase EntD</fullName>
    </alternativeName>
    <alternativeName>
        <fullName evidence="9">Enterochelin synthase D</fullName>
    </alternativeName>
</protein>
<evidence type="ECO:0000256" key="3">
    <source>
        <dbReference type="ARBA" id="ARBA00008342"/>
    </source>
</evidence>
<comment type="pathway">
    <text evidence="2">Siderophore biosynthesis; enterobactin biosynthesis.</text>
</comment>
<accession>A0A127Q771</accession>
<dbReference type="AlphaFoldDB" id="A0A127Q771"/>
<feature type="domain" description="4'-phosphopantetheinyl transferase N-terminal" evidence="15">
    <location>
        <begin position="47"/>
        <end position="111"/>
    </location>
</feature>
<evidence type="ECO:0000256" key="13">
    <source>
        <dbReference type="PIRSR" id="PIRSR603542-2"/>
    </source>
</evidence>
<dbReference type="Proteomes" id="UP000074561">
    <property type="component" value="Chromosome"/>
</dbReference>
<evidence type="ECO:0000259" key="15">
    <source>
        <dbReference type="Pfam" id="PF17837"/>
    </source>
</evidence>
<dbReference type="InterPro" id="IPR041354">
    <property type="entry name" value="4PPT_N"/>
</dbReference>
<dbReference type="GO" id="GO:0000287">
    <property type="term" value="F:magnesium ion binding"/>
    <property type="evidence" value="ECO:0007669"/>
    <property type="project" value="InterPro"/>
</dbReference>
<evidence type="ECO:0000256" key="2">
    <source>
        <dbReference type="ARBA" id="ARBA00004993"/>
    </source>
</evidence>
<feature type="binding site" evidence="13">
    <location>
        <position position="122"/>
    </location>
    <ligand>
        <name>Mg(2+)</name>
        <dbReference type="ChEBI" id="CHEBI:18420"/>
    </ligand>
</feature>
<keyword evidence="7" id="KW-0259">Enterobactin biosynthesis</keyword>
<feature type="binding site" evidence="12">
    <location>
        <position position="171"/>
    </location>
    <ligand>
        <name>CoA</name>
        <dbReference type="ChEBI" id="CHEBI:57287"/>
    </ligand>
</feature>
<keyword evidence="6 16" id="KW-0808">Transferase</keyword>
<feature type="binding site" evidence="12">
    <location>
        <position position="122"/>
    </location>
    <ligand>
        <name>CoA</name>
        <dbReference type="ChEBI" id="CHEBI:57287"/>
    </ligand>
</feature>
<dbReference type="PATRIC" id="fig|279113.9.peg.3558"/>
<feature type="binding site" evidence="12">
    <location>
        <position position="167"/>
    </location>
    <ligand>
        <name>CoA</name>
        <dbReference type="ChEBI" id="CHEBI:57287"/>
    </ligand>
</feature>
<feature type="binding site" evidence="12">
    <location>
        <position position="63"/>
    </location>
    <ligand>
        <name>CoA</name>
        <dbReference type="ChEBI" id="CHEBI:57287"/>
    </ligand>
</feature>
<dbReference type="InterPro" id="IPR037143">
    <property type="entry name" value="4-PPantetheinyl_Trfase_dom_sf"/>
</dbReference>
<dbReference type="Gene3D" id="3.90.470.20">
    <property type="entry name" value="4'-phosphopantetheinyl transferase domain"/>
    <property type="match status" value="1"/>
</dbReference>